<comment type="caution">
    <text evidence="1">The sequence shown here is derived from an EMBL/GenBank/DDBJ whole genome shotgun (WGS) entry which is preliminary data.</text>
</comment>
<accession>A0ACB9DR80</accession>
<evidence type="ECO:0000313" key="2">
    <source>
        <dbReference type="Proteomes" id="UP001055811"/>
    </source>
</evidence>
<reference evidence="2" key="1">
    <citation type="journal article" date="2022" name="Mol. Ecol. Resour.">
        <title>The genomes of chicory, endive, great burdock and yacon provide insights into Asteraceae palaeo-polyploidization history and plant inulin production.</title>
        <authorList>
            <person name="Fan W."/>
            <person name="Wang S."/>
            <person name="Wang H."/>
            <person name="Wang A."/>
            <person name="Jiang F."/>
            <person name="Liu H."/>
            <person name="Zhao H."/>
            <person name="Xu D."/>
            <person name="Zhang Y."/>
        </authorList>
    </citation>
    <scope>NUCLEOTIDE SEQUENCE [LARGE SCALE GENOMIC DNA]</scope>
    <source>
        <strain evidence="2">cv. Punajuju</strain>
    </source>
</reference>
<organism evidence="1 2">
    <name type="scientific">Cichorium intybus</name>
    <name type="common">Chicory</name>
    <dbReference type="NCBI Taxonomy" id="13427"/>
    <lineage>
        <taxon>Eukaryota</taxon>
        <taxon>Viridiplantae</taxon>
        <taxon>Streptophyta</taxon>
        <taxon>Embryophyta</taxon>
        <taxon>Tracheophyta</taxon>
        <taxon>Spermatophyta</taxon>
        <taxon>Magnoliopsida</taxon>
        <taxon>eudicotyledons</taxon>
        <taxon>Gunneridae</taxon>
        <taxon>Pentapetalae</taxon>
        <taxon>asterids</taxon>
        <taxon>campanulids</taxon>
        <taxon>Asterales</taxon>
        <taxon>Asteraceae</taxon>
        <taxon>Cichorioideae</taxon>
        <taxon>Cichorieae</taxon>
        <taxon>Cichoriinae</taxon>
        <taxon>Cichorium</taxon>
    </lineage>
</organism>
<name>A0ACB9DR80_CICIN</name>
<protein>
    <submittedName>
        <fullName evidence="1">Uncharacterized protein</fullName>
    </submittedName>
</protein>
<reference evidence="1 2" key="2">
    <citation type="journal article" date="2022" name="Mol. Ecol. Resour.">
        <title>The genomes of chicory, endive, great burdock and yacon provide insights into Asteraceae paleo-polyploidization history and plant inulin production.</title>
        <authorList>
            <person name="Fan W."/>
            <person name="Wang S."/>
            <person name="Wang H."/>
            <person name="Wang A."/>
            <person name="Jiang F."/>
            <person name="Liu H."/>
            <person name="Zhao H."/>
            <person name="Xu D."/>
            <person name="Zhang Y."/>
        </authorList>
    </citation>
    <scope>NUCLEOTIDE SEQUENCE [LARGE SCALE GENOMIC DNA]</scope>
    <source>
        <strain evidence="2">cv. Punajuju</strain>
        <tissue evidence="1">Leaves</tissue>
    </source>
</reference>
<sequence>MEGVTTRLYKGVKGYWRTRGYQRLATTSLHTHSGQEEESGSKPRRCRRRRRFWRIRISPRLTLKLKPRKFFIGLRDAYVKIMMKLANSSVVRGRSMSGQGGEGFGTIALKEYDEKMIMEIYKTLAMRQGQLVAQQIPSQVALPV</sequence>
<gene>
    <name evidence="1" type="ORF">L2E82_19771</name>
</gene>
<dbReference type="Proteomes" id="UP001055811">
    <property type="component" value="Linkage Group LG04"/>
</dbReference>
<dbReference type="EMBL" id="CM042012">
    <property type="protein sequence ID" value="KAI3749164.1"/>
    <property type="molecule type" value="Genomic_DNA"/>
</dbReference>
<keyword evidence="2" id="KW-1185">Reference proteome</keyword>
<evidence type="ECO:0000313" key="1">
    <source>
        <dbReference type="EMBL" id="KAI3749164.1"/>
    </source>
</evidence>
<proteinExistence type="predicted"/>